<keyword evidence="3" id="KW-0067">ATP-binding</keyword>
<evidence type="ECO:0000313" key="7">
    <source>
        <dbReference type="Proteomes" id="UP000703269"/>
    </source>
</evidence>
<dbReference type="InterPro" id="IPR001650">
    <property type="entry name" value="Helicase_C-like"/>
</dbReference>
<dbReference type="SMART" id="SM00487">
    <property type="entry name" value="DEXDc"/>
    <property type="match status" value="1"/>
</dbReference>
<dbReference type="Proteomes" id="UP000703269">
    <property type="component" value="Unassembled WGS sequence"/>
</dbReference>
<dbReference type="InterPro" id="IPR038718">
    <property type="entry name" value="SNF2-like_sf"/>
</dbReference>
<accession>A0A9P3LHZ4</accession>
<sequence length="523" mass="58852">MQTEEDALQPAEPGAPAGPIGTLLAWETGMGKTVVTIQLVCLTYKEGPTLILCPNIEIALQWRSEIEKFSRGLSVLVYHSVDTNSTEYKKDCAEIQKYDIVLATYHQARSQHDYLTRAQRGELPLAQTKEYPFFRCRWHRIVGDEAHQLRNPAGAAAAACCALPRRVALALTATPLQNHPCDLQPLLRFLGRECPGLGRVRDFRALGAARFAVPGGEARSFEEIFRECVIHRRKVSRDGVPCIGLPRRHDHSPMRVVLDAALAALYHYILTWHVHKCVLDKFVRLRQVCLDPRLLLRPLSDDGEELAREAEGQDMRHVVEEVSQSWSSASIHAQAAEGADSLDIRRLPQRVRPLRHLFKADYVPPVIQTALETLEKIRRRSRGQDKTIVYSTFRGPLETLSTHLRGLNVGHVTYNGKTTATERAAALERIATDPACKVLLMTIQSGGMGLNVTACNHVVFLEPWWNPYLEEQAVGRVYRIGQEKPVHVYRVLVEDTVQTADVVPIQSEKRKHIDSLLKLVEIL</sequence>
<keyword evidence="2" id="KW-0378">Hydrolase</keyword>
<evidence type="ECO:0000259" key="4">
    <source>
        <dbReference type="PROSITE" id="PS51192"/>
    </source>
</evidence>
<comment type="caution">
    <text evidence="6">The sequence shown here is derived from an EMBL/GenBank/DDBJ whole genome shotgun (WGS) entry which is preliminary data.</text>
</comment>
<organism evidence="6 7">
    <name type="scientific">Phanerochaete sordida</name>
    <dbReference type="NCBI Taxonomy" id="48140"/>
    <lineage>
        <taxon>Eukaryota</taxon>
        <taxon>Fungi</taxon>
        <taxon>Dikarya</taxon>
        <taxon>Basidiomycota</taxon>
        <taxon>Agaricomycotina</taxon>
        <taxon>Agaricomycetes</taxon>
        <taxon>Polyporales</taxon>
        <taxon>Phanerochaetaceae</taxon>
        <taxon>Phanerochaete</taxon>
    </lineage>
</organism>
<dbReference type="InterPro" id="IPR014001">
    <property type="entry name" value="Helicase_ATP-bd"/>
</dbReference>
<dbReference type="InterPro" id="IPR050628">
    <property type="entry name" value="SNF2_RAD54_helicase_TF"/>
</dbReference>
<evidence type="ECO:0000313" key="6">
    <source>
        <dbReference type="EMBL" id="GJE95548.1"/>
    </source>
</evidence>
<dbReference type="Gene3D" id="3.40.50.300">
    <property type="entry name" value="P-loop containing nucleotide triphosphate hydrolases"/>
    <property type="match status" value="1"/>
</dbReference>
<dbReference type="PROSITE" id="PS51194">
    <property type="entry name" value="HELICASE_CTER"/>
    <property type="match status" value="1"/>
</dbReference>
<keyword evidence="7" id="KW-1185">Reference proteome</keyword>
<dbReference type="InterPro" id="IPR027417">
    <property type="entry name" value="P-loop_NTPase"/>
</dbReference>
<evidence type="ECO:0000259" key="5">
    <source>
        <dbReference type="PROSITE" id="PS51194"/>
    </source>
</evidence>
<protein>
    <submittedName>
        <fullName evidence="6">DEAD/DEAH box helicase</fullName>
    </submittedName>
</protein>
<dbReference type="PANTHER" id="PTHR45626">
    <property type="entry name" value="TRANSCRIPTION TERMINATION FACTOR 2-RELATED"/>
    <property type="match status" value="1"/>
</dbReference>
<dbReference type="InterPro" id="IPR000330">
    <property type="entry name" value="SNF2_N"/>
</dbReference>
<dbReference type="GO" id="GO:0005634">
    <property type="term" value="C:nucleus"/>
    <property type="evidence" value="ECO:0007669"/>
    <property type="project" value="TreeGrafter"/>
</dbReference>
<dbReference type="GO" id="GO:0005524">
    <property type="term" value="F:ATP binding"/>
    <property type="evidence" value="ECO:0007669"/>
    <property type="project" value="UniProtKB-KW"/>
</dbReference>
<proteinExistence type="predicted"/>
<keyword evidence="6" id="KW-0347">Helicase</keyword>
<evidence type="ECO:0000256" key="2">
    <source>
        <dbReference type="ARBA" id="ARBA00022801"/>
    </source>
</evidence>
<dbReference type="Pfam" id="PF00176">
    <property type="entry name" value="SNF2-rel_dom"/>
    <property type="match status" value="1"/>
</dbReference>
<gene>
    <name evidence="6" type="ORF">PsYK624_117340</name>
</gene>
<dbReference type="CDD" id="cd18793">
    <property type="entry name" value="SF2_C_SNF"/>
    <property type="match status" value="1"/>
</dbReference>
<dbReference type="PANTHER" id="PTHR45626:SF14">
    <property type="entry name" value="ATP-DEPENDENT DNA HELICASE (EUROFUNG)"/>
    <property type="match status" value="1"/>
</dbReference>
<dbReference type="GO" id="GO:0016787">
    <property type="term" value="F:hydrolase activity"/>
    <property type="evidence" value="ECO:0007669"/>
    <property type="project" value="UniProtKB-KW"/>
</dbReference>
<dbReference type="Pfam" id="PF00271">
    <property type="entry name" value="Helicase_C"/>
    <property type="match status" value="1"/>
</dbReference>
<dbReference type="SUPFAM" id="SSF52540">
    <property type="entry name" value="P-loop containing nucleoside triphosphate hydrolases"/>
    <property type="match status" value="2"/>
</dbReference>
<dbReference type="PROSITE" id="PS51192">
    <property type="entry name" value="HELICASE_ATP_BIND_1"/>
    <property type="match status" value="1"/>
</dbReference>
<dbReference type="EMBL" id="BPQB01000050">
    <property type="protein sequence ID" value="GJE95548.1"/>
    <property type="molecule type" value="Genomic_DNA"/>
</dbReference>
<dbReference type="GO" id="GO:0008094">
    <property type="term" value="F:ATP-dependent activity, acting on DNA"/>
    <property type="evidence" value="ECO:0007669"/>
    <property type="project" value="TreeGrafter"/>
</dbReference>
<dbReference type="OrthoDB" id="448448at2759"/>
<dbReference type="AlphaFoldDB" id="A0A9P3LHZ4"/>
<dbReference type="GO" id="GO:0006281">
    <property type="term" value="P:DNA repair"/>
    <property type="evidence" value="ECO:0007669"/>
    <property type="project" value="TreeGrafter"/>
</dbReference>
<dbReference type="InterPro" id="IPR049730">
    <property type="entry name" value="SNF2/RAD54-like_C"/>
</dbReference>
<evidence type="ECO:0000256" key="3">
    <source>
        <dbReference type="ARBA" id="ARBA00022840"/>
    </source>
</evidence>
<feature type="domain" description="Helicase ATP-binding" evidence="4">
    <location>
        <begin position="13"/>
        <end position="193"/>
    </location>
</feature>
<keyword evidence="1" id="KW-0547">Nucleotide-binding</keyword>
<feature type="domain" description="Helicase C-terminal" evidence="5">
    <location>
        <begin position="365"/>
        <end position="523"/>
    </location>
</feature>
<evidence type="ECO:0000256" key="1">
    <source>
        <dbReference type="ARBA" id="ARBA00022741"/>
    </source>
</evidence>
<name>A0A9P3LHZ4_9APHY</name>
<dbReference type="GO" id="GO:0004386">
    <property type="term" value="F:helicase activity"/>
    <property type="evidence" value="ECO:0007669"/>
    <property type="project" value="UniProtKB-KW"/>
</dbReference>
<reference evidence="6 7" key="1">
    <citation type="submission" date="2021-08" db="EMBL/GenBank/DDBJ databases">
        <title>Draft Genome Sequence of Phanerochaete sordida strain YK-624.</title>
        <authorList>
            <person name="Mori T."/>
            <person name="Dohra H."/>
            <person name="Suzuki T."/>
            <person name="Kawagishi H."/>
            <person name="Hirai H."/>
        </authorList>
    </citation>
    <scope>NUCLEOTIDE SEQUENCE [LARGE SCALE GENOMIC DNA]</scope>
    <source>
        <strain evidence="6 7">YK-624</strain>
    </source>
</reference>
<dbReference type="SMART" id="SM00490">
    <property type="entry name" value="HELICc"/>
    <property type="match status" value="1"/>
</dbReference>
<dbReference type="Gene3D" id="3.40.50.10810">
    <property type="entry name" value="Tandem AAA-ATPase domain"/>
    <property type="match status" value="1"/>
</dbReference>